<reference evidence="1 2" key="1">
    <citation type="journal article" date="2019" name="Environ. Microbiol.">
        <title>At the nexus of three kingdoms: the genome of the mycorrhizal fungus Gigaspora margarita provides insights into plant, endobacterial and fungal interactions.</title>
        <authorList>
            <person name="Venice F."/>
            <person name="Ghignone S."/>
            <person name="Salvioli di Fossalunga A."/>
            <person name="Amselem J."/>
            <person name="Novero M."/>
            <person name="Xianan X."/>
            <person name="Sedzielewska Toro K."/>
            <person name="Morin E."/>
            <person name="Lipzen A."/>
            <person name="Grigoriev I.V."/>
            <person name="Henrissat B."/>
            <person name="Martin F.M."/>
            <person name="Bonfante P."/>
        </authorList>
    </citation>
    <scope>NUCLEOTIDE SEQUENCE [LARGE SCALE GENOMIC DNA]</scope>
    <source>
        <strain evidence="1 2">BEG34</strain>
    </source>
</reference>
<keyword evidence="2" id="KW-1185">Reference proteome</keyword>
<dbReference type="Proteomes" id="UP000439903">
    <property type="component" value="Unassembled WGS sequence"/>
</dbReference>
<comment type="caution">
    <text evidence="1">The sequence shown here is derived from an EMBL/GenBank/DDBJ whole genome shotgun (WGS) entry which is preliminary data.</text>
</comment>
<accession>A0A8H4ES30</accession>
<organism evidence="1 2">
    <name type="scientific">Gigaspora margarita</name>
    <dbReference type="NCBI Taxonomy" id="4874"/>
    <lineage>
        <taxon>Eukaryota</taxon>
        <taxon>Fungi</taxon>
        <taxon>Fungi incertae sedis</taxon>
        <taxon>Mucoromycota</taxon>
        <taxon>Glomeromycotina</taxon>
        <taxon>Glomeromycetes</taxon>
        <taxon>Diversisporales</taxon>
        <taxon>Gigasporaceae</taxon>
        <taxon>Gigaspora</taxon>
    </lineage>
</organism>
<name>A0A8H4ES30_GIGMA</name>
<evidence type="ECO:0000313" key="1">
    <source>
        <dbReference type="EMBL" id="KAF0542810.1"/>
    </source>
</evidence>
<gene>
    <name evidence="1" type="ORF">F8M41_004436</name>
</gene>
<protein>
    <submittedName>
        <fullName evidence="1">Trihelix transcription factor gt-3a-like: PROVISIONAL</fullName>
    </submittedName>
</protein>
<dbReference type="EMBL" id="WTPW01000141">
    <property type="protein sequence ID" value="KAF0542810.1"/>
    <property type="molecule type" value="Genomic_DNA"/>
</dbReference>
<sequence>MFAISDDCTLAIILFQIQPFSLGSFAHCNAFCCFYTSLISICVSDKVHWFNDFSEETIEPRTLNEVKKVLDSTLIAMGPNGNKFSCSQLVVNDGGENKV</sequence>
<proteinExistence type="predicted"/>
<evidence type="ECO:0000313" key="2">
    <source>
        <dbReference type="Proteomes" id="UP000439903"/>
    </source>
</evidence>
<dbReference type="AlphaFoldDB" id="A0A8H4ES30"/>